<dbReference type="AlphaFoldDB" id="A0A1B6EH65"/>
<dbReference type="EMBL" id="GEDC01000029">
    <property type="protein sequence ID" value="JAS37269.1"/>
    <property type="molecule type" value="Transcribed_RNA"/>
</dbReference>
<organism evidence="1">
    <name type="scientific">Clastoptera arizonana</name>
    <name type="common">Arizona spittle bug</name>
    <dbReference type="NCBI Taxonomy" id="38151"/>
    <lineage>
        <taxon>Eukaryota</taxon>
        <taxon>Metazoa</taxon>
        <taxon>Ecdysozoa</taxon>
        <taxon>Arthropoda</taxon>
        <taxon>Hexapoda</taxon>
        <taxon>Insecta</taxon>
        <taxon>Pterygota</taxon>
        <taxon>Neoptera</taxon>
        <taxon>Paraneoptera</taxon>
        <taxon>Hemiptera</taxon>
        <taxon>Auchenorrhyncha</taxon>
        <taxon>Cercopoidea</taxon>
        <taxon>Clastopteridae</taxon>
        <taxon>Clastoptera</taxon>
    </lineage>
</organism>
<protein>
    <recommendedName>
        <fullName evidence="2">CHK kinase-like domain-containing protein</fullName>
    </recommendedName>
</protein>
<dbReference type="Pfam" id="PF02958">
    <property type="entry name" value="EcKL"/>
    <property type="match status" value="1"/>
</dbReference>
<name>A0A1B6EH65_9HEMI</name>
<dbReference type="InterPro" id="IPR004119">
    <property type="entry name" value="EcKL"/>
</dbReference>
<dbReference type="SUPFAM" id="SSF56112">
    <property type="entry name" value="Protein kinase-like (PK-like)"/>
    <property type="match status" value="1"/>
</dbReference>
<gene>
    <name evidence="1" type="ORF">g.44406</name>
</gene>
<dbReference type="InterPro" id="IPR011009">
    <property type="entry name" value="Kinase-like_dom_sf"/>
</dbReference>
<evidence type="ECO:0000313" key="1">
    <source>
        <dbReference type="EMBL" id="JAS37269.1"/>
    </source>
</evidence>
<accession>A0A1B6EH65</accession>
<reference evidence="1" key="1">
    <citation type="submission" date="2015-12" db="EMBL/GenBank/DDBJ databases">
        <title>De novo transcriptome assembly of four potential Pierce s Disease insect vectors from Arizona vineyards.</title>
        <authorList>
            <person name="Tassone E.E."/>
        </authorList>
    </citation>
    <scope>NUCLEOTIDE SEQUENCE</scope>
</reference>
<proteinExistence type="predicted"/>
<dbReference type="PANTHER" id="PTHR11012:SF56">
    <property type="entry name" value="CHK KINASE-LIKE DOMAIN-CONTAINING PROTEIN-RELATED"/>
    <property type="match status" value="1"/>
</dbReference>
<sequence>VSYKMAEHIPAPFWLNKDYFHYSLDNDFDSKVSIENVEIVPGLGAGENFCSVVYKAKISYKEETSDCVIKEKYFFIKLPIEEGILTKLIEEKKYYRTEYLVYTACVPFMESLVGDLEMIPKHYRSKEDSVLILEDVSQRGFKMLNKAEQLDFDHCSAVLKTLARLHAASVLLH</sequence>
<feature type="non-terminal residue" evidence="1">
    <location>
        <position position="1"/>
    </location>
</feature>
<feature type="non-terminal residue" evidence="1">
    <location>
        <position position="173"/>
    </location>
</feature>
<dbReference type="PANTHER" id="PTHR11012">
    <property type="entry name" value="PROTEIN KINASE-LIKE DOMAIN-CONTAINING"/>
    <property type="match status" value="1"/>
</dbReference>
<evidence type="ECO:0008006" key="2">
    <source>
        <dbReference type="Google" id="ProtNLM"/>
    </source>
</evidence>